<dbReference type="EMBL" id="KQ418947">
    <property type="protein sequence ID" value="KOF85225.1"/>
    <property type="molecule type" value="Genomic_DNA"/>
</dbReference>
<accession>A0A0L8H8Z0</accession>
<dbReference type="AlphaFoldDB" id="A0A0L8H8Z0"/>
<reference evidence="1" key="1">
    <citation type="submission" date="2015-07" db="EMBL/GenBank/DDBJ databases">
        <title>MeaNS - Measles Nucleotide Surveillance Program.</title>
        <authorList>
            <person name="Tran T."/>
            <person name="Druce J."/>
        </authorList>
    </citation>
    <scope>NUCLEOTIDE SEQUENCE</scope>
    <source>
        <strain evidence="1">UCB-OBI-ISO-001</strain>
        <tissue evidence="1">Gonad</tissue>
    </source>
</reference>
<evidence type="ECO:0000313" key="1">
    <source>
        <dbReference type="EMBL" id="KOF85225.1"/>
    </source>
</evidence>
<gene>
    <name evidence="1" type="ORF">OCBIM_22020661mg</name>
</gene>
<proteinExistence type="predicted"/>
<organism evidence="1">
    <name type="scientific">Octopus bimaculoides</name>
    <name type="common">California two-spotted octopus</name>
    <dbReference type="NCBI Taxonomy" id="37653"/>
    <lineage>
        <taxon>Eukaryota</taxon>
        <taxon>Metazoa</taxon>
        <taxon>Spiralia</taxon>
        <taxon>Lophotrochozoa</taxon>
        <taxon>Mollusca</taxon>
        <taxon>Cephalopoda</taxon>
        <taxon>Coleoidea</taxon>
        <taxon>Octopodiformes</taxon>
        <taxon>Octopoda</taxon>
        <taxon>Incirrata</taxon>
        <taxon>Octopodidae</taxon>
        <taxon>Octopus</taxon>
    </lineage>
</organism>
<protein>
    <submittedName>
        <fullName evidence="1">Uncharacterized protein</fullName>
    </submittedName>
</protein>
<name>A0A0L8H8Z0_OCTBM</name>
<sequence length="56" mass="6638">MYIADILCFSLKPSSSRKKYIINDLNIKIFIKKCCSTFYAPNWINFFFLFGSNRCL</sequence>